<reference evidence="1 2" key="1">
    <citation type="submission" date="2017-01" db="EMBL/GenBank/DDBJ databases">
        <authorList>
            <person name="Mah S.A."/>
            <person name="Swanson W.J."/>
            <person name="Moy G.W."/>
            <person name="Vacquier V.D."/>
        </authorList>
    </citation>
    <scope>NUCLEOTIDE SEQUENCE [LARGE SCALE GENOMIC DNA]</scope>
    <source>
        <strain evidence="1 2">DCY110</strain>
    </source>
</reference>
<accession>A0A1P8JTV8</accession>
<sequence>MAIDSTFFDLATERMGRIESELHNSSLIGPFVRRLSFAWFDHFNARVVDKMTKSMRDDTIWFRGAADELRNSSNDAAGIESYPSLDDMFKHIEGMKHGMLRRHGDFLNLAAIAKRHGKISAAATNAAAAACDLFDAMESFRWALMDIEANHAHISEGYSATNAAELEAVFDRIASEG</sequence>
<protein>
    <submittedName>
        <fullName evidence="1">Uncharacterized protein</fullName>
    </submittedName>
</protein>
<evidence type="ECO:0000313" key="2">
    <source>
        <dbReference type="Proteomes" id="UP000186609"/>
    </source>
</evidence>
<gene>
    <name evidence="1" type="ORF">RD110_07925</name>
</gene>
<proteinExistence type="predicted"/>
<dbReference type="EMBL" id="CP019236">
    <property type="protein sequence ID" value="APW37131.1"/>
    <property type="molecule type" value="Genomic_DNA"/>
</dbReference>
<keyword evidence="2" id="KW-1185">Reference proteome</keyword>
<organism evidence="1 2">
    <name type="scientific">Rhodoferax koreensis</name>
    <dbReference type="NCBI Taxonomy" id="1842727"/>
    <lineage>
        <taxon>Bacteria</taxon>
        <taxon>Pseudomonadati</taxon>
        <taxon>Pseudomonadota</taxon>
        <taxon>Betaproteobacteria</taxon>
        <taxon>Burkholderiales</taxon>
        <taxon>Comamonadaceae</taxon>
        <taxon>Rhodoferax</taxon>
    </lineage>
</organism>
<dbReference type="Proteomes" id="UP000186609">
    <property type="component" value="Chromosome"/>
</dbReference>
<dbReference type="KEGG" id="rhy:RD110_07925"/>
<evidence type="ECO:0000313" key="1">
    <source>
        <dbReference type="EMBL" id="APW37131.1"/>
    </source>
</evidence>
<name>A0A1P8JTV8_9BURK</name>
<dbReference type="AlphaFoldDB" id="A0A1P8JTV8"/>